<dbReference type="InterPro" id="IPR051257">
    <property type="entry name" value="Diverse_CBS-Domain"/>
</dbReference>
<feature type="domain" description="CBS" evidence="3">
    <location>
        <begin position="76"/>
        <end position="132"/>
    </location>
</feature>
<dbReference type="Pfam" id="PF00571">
    <property type="entry name" value="CBS"/>
    <property type="match status" value="2"/>
</dbReference>
<name>A0A177JVY1_SPHYA</name>
<comment type="caution">
    <text evidence="4">The sequence shown here is derived from an EMBL/GenBank/DDBJ whole genome shotgun (WGS) entry which is preliminary data.</text>
</comment>
<dbReference type="SUPFAM" id="SSF54631">
    <property type="entry name" value="CBS-domain pair"/>
    <property type="match status" value="1"/>
</dbReference>
<evidence type="ECO:0000313" key="4">
    <source>
        <dbReference type="EMBL" id="OAH45372.1"/>
    </source>
</evidence>
<proteinExistence type="predicted"/>
<dbReference type="Gene3D" id="3.10.580.10">
    <property type="entry name" value="CBS-domain"/>
    <property type="match status" value="1"/>
</dbReference>
<dbReference type="PANTHER" id="PTHR43080:SF2">
    <property type="entry name" value="CBS DOMAIN-CONTAINING PROTEIN"/>
    <property type="match status" value="1"/>
</dbReference>
<dbReference type="InterPro" id="IPR000644">
    <property type="entry name" value="CBS_dom"/>
</dbReference>
<protein>
    <recommendedName>
        <fullName evidence="3">CBS domain-containing protein</fullName>
    </recommendedName>
</protein>
<gene>
    <name evidence="4" type="ORF">AX777_17320</name>
</gene>
<dbReference type="RefSeq" id="WP_063976205.1">
    <property type="nucleotide sequence ID" value="NZ_LSTR01000025.1"/>
</dbReference>
<dbReference type="AlphaFoldDB" id="A0A177JVY1"/>
<dbReference type="SMART" id="SM00116">
    <property type="entry name" value="CBS"/>
    <property type="match status" value="2"/>
</dbReference>
<dbReference type="EMBL" id="LSTR01000025">
    <property type="protein sequence ID" value="OAH45372.1"/>
    <property type="molecule type" value="Genomic_DNA"/>
</dbReference>
<accession>A0A177JVY1</accession>
<sequence length="146" mass="15825">MLVRDVLKNKDGDVRLIIETATISAAAGLMVSSRVGALVVEDAGGSLSGLISEREITAAFARWGGDAHRHLVQEVMVRRPVVAHPDDALMHVTAVMTNHRARHVPILEAEKLVGILSIGDVLKSRLDEKIQENLVLQDIARLRTAA</sequence>
<evidence type="ECO:0000259" key="3">
    <source>
        <dbReference type="PROSITE" id="PS51371"/>
    </source>
</evidence>
<dbReference type="InterPro" id="IPR046342">
    <property type="entry name" value="CBS_dom_sf"/>
</dbReference>
<evidence type="ECO:0000256" key="2">
    <source>
        <dbReference type="PROSITE-ProRule" id="PRU00703"/>
    </source>
</evidence>
<dbReference type="PROSITE" id="PS51371">
    <property type="entry name" value="CBS"/>
    <property type="match status" value="1"/>
</dbReference>
<evidence type="ECO:0000313" key="5">
    <source>
        <dbReference type="Proteomes" id="UP000077262"/>
    </source>
</evidence>
<dbReference type="PANTHER" id="PTHR43080">
    <property type="entry name" value="CBS DOMAIN-CONTAINING PROTEIN CBSX3, MITOCHONDRIAL"/>
    <property type="match status" value="1"/>
</dbReference>
<organism evidence="4 5">
    <name type="scientific">Sphingobium yanoikuyae</name>
    <name type="common">Sphingomonas yanoikuyae</name>
    <dbReference type="NCBI Taxonomy" id="13690"/>
    <lineage>
        <taxon>Bacteria</taxon>
        <taxon>Pseudomonadati</taxon>
        <taxon>Pseudomonadota</taxon>
        <taxon>Alphaproteobacteria</taxon>
        <taxon>Sphingomonadales</taxon>
        <taxon>Sphingomonadaceae</taxon>
        <taxon>Sphingobium</taxon>
    </lineage>
</organism>
<keyword evidence="1 2" id="KW-0129">CBS domain</keyword>
<dbReference type="OrthoDB" id="9807125at2"/>
<reference evidence="4 5" key="1">
    <citation type="submission" date="2016-02" db="EMBL/GenBank/DDBJ databases">
        <authorList>
            <person name="Wen L."/>
            <person name="He K."/>
            <person name="Yang H."/>
        </authorList>
    </citation>
    <scope>NUCLEOTIDE SEQUENCE [LARGE SCALE GENOMIC DNA]</scope>
    <source>
        <strain evidence="4 5">CD09_2</strain>
    </source>
</reference>
<dbReference type="Proteomes" id="UP000077262">
    <property type="component" value="Unassembled WGS sequence"/>
</dbReference>
<evidence type="ECO:0000256" key="1">
    <source>
        <dbReference type="ARBA" id="ARBA00023122"/>
    </source>
</evidence>